<evidence type="ECO:0000256" key="1">
    <source>
        <dbReference type="SAM" id="MobiDB-lite"/>
    </source>
</evidence>
<feature type="region of interest" description="Disordered" evidence="1">
    <location>
        <begin position="47"/>
        <end position="98"/>
    </location>
</feature>
<sequence>MSVLKDANMTSQPRRVRRPPGKLMILNKEGEAFTGVLHELNANRAHQLLQPVGRGDVQPNHTRSPPPPPIPPSSRGGIQPAHNRIPPPIPARNPRSTT</sequence>
<accession>A0A8S3K043</accession>
<feature type="non-terminal residue" evidence="2">
    <location>
        <position position="1"/>
    </location>
</feature>
<evidence type="ECO:0000313" key="3">
    <source>
        <dbReference type="Proteomes" id="UP000676336"/>
    </source>
</evidence>
<gene>
    <name evidence="2" type="ORF">SMN809_LOCUS83672</name>
</gene>
<protein>
    <submittedName>
        <fullName evidence="2">Uncharacterized protein</fullName>
    </submittedName>
</protein>
<reference evidence="2" key="1">
    <citation type="submission" date="2021-02" db="EMBL/GenBank/DDBJ databases">
        <authorList>
            <person name="Nowell W R."/>
        </authorList>
    </citation>
    <scope>NUCLEOTIDE SEQUENCE</scope>
</reference>
<dbReference type="AlphaFoldDB" id="A0A8S3K043"/>
<dbReference type="EMBL" id="CAJOBI010356529">
    <property type="protein sequence ID" value="CAF5224166.1"/>
    <property type="molecule type" value="Genomic_DNA"/>
</dbReference>
<feature type="compositionally biased region" description="Low complexity" evidence="1">
    <location>
        <begin position="73"/>
        <end position="84"/>
    </location>
</feature>
<dbReference type="Proteomes" id="UP000676336">
    <property type="component" value="Unassembled WGS sequence"/>
</dbReference>
<evidence type="ECO:0000313" key="2">
    <source>
        <dbReference type="EMBL" id="CAF5224166.1"/>
    </source>
</evidence>
<proteinExistence type="predicted"/>
<feature type="region of interest" description="Disordered" evidence="1">
    <location>
        <begin position="1"/>
        <end position="21"/>
    </location>
</feature>
<comment type="caution">
    <text evidence="2">The sequence shown here is derived from an EMBL/GenBank/DDBJ whole genome shotgun (WGS) entry which is preliminary data.</text>
</comment>
<organism evidence="2 3">
    <name type="scientific">Rotaria magnacalcarata</name>
    <dbReference type="NCBI Taxonomy" id="392030"/>
    <lineage>
        <taxon>Eukaryota</taxon>
        <taxon>Metazoa</taxon>
        <taxon>Spiralia</taxon>
        <taxon>Gnathifera</taxon>
        <taxon>Rotifera</taxon>
        <taxon>Eurotatoria</taxon>
        <taxon>Bdelloidea</taxon>
        <taxon>Philodinida</taxon>
        <taxon>Philodinidae</taxon>
        <taxon>Rotaria</taxon>
    </lineage>
</organism>
<name>A0A8S3K043_9BILA</name>